<organism evidence="1">
    <name type="scientific">Anopheles braziliensis</name>
    <dbReference type="NCBI Taxonomy" id="58242"/>
    <lineage>
        <taxon>Eukaryota</taxon>
        <taxon>Metazoa</taxon>
        <taxon>Ecdysozoa</taxon>
        <taxon>Arthropoda</taxon>
        <taxon>Hexapoda</taxon>
        <taxon>Insecta</taxon>
        <taxon>Pterygota</taxon>
        <taxon>Neoptera</taxon>
        <taxon>Endopterygota</taxon>
        <taxon>Diptera</taxon>
        <taxon>Nematocera</taxon>
        <taxon>Culicoidea</taxon>
        <taxon>Culicidae</taxon>
        <taxon>Anophelinae</taxon>
        <taxon>Anopheles</taxon>
    </lineage>
</organism>
<sequence>MDLLFAGASFGLLTSVGVSSFCRRAASLFFTMLDALPNSASSASFSSSELSLKMDLTFFLSALLLTSAVGGAVVRRGAGTGNAVPLVRPNSKASSTSDSSESSKIDFFFAGLRLLSGEANRVATGGIGGSSLLPTTIPSSSSSPFSSSSSNRFTTDFLVTCFIVRATGSGCTARTAVGGTKARSVGGS</sequence>
<reference evidence="1" key="1">
    <citation type="submission" date="2018-01" db="EMBL/GenBank/DDBJ databases">
        <title>An insight into the sialome of Amazonian anophelines.</title>
        <authorList>
            <person name="Ribeiro J.M."/>
            <person name="Scarpassa V."/>
            <person name="Calvo E."/>
        </authorList>
    </citation>
    <scope>NUCLEOTIDE SEQUENCE</scope>
    <source>
        <tissue evidence="1">Salivary glands</tissue>
    </source>
</reference>
<accession>A0A2M3ZV02</accession>
<dbReference type="AlphaFoldDB" id="A0A2M3ZV02"/>
<name>A0A2M3ZV02_9DIPT</name>
<proteinExistence type="predicted"/>
<dbReference type="EMBL" id="GGFM01011571">
    <property type="protein sequence ID" value="MBW32322.1"/>
    <property type="molecule type" value="Transcribed_RNA"/>
</dbReference>
<protein>
    <submittedName>
        <fullName evidence="1">Putative secreted peptide</fullName>
    </submittedName>
</protein>
<evidence type="ECO:0000313" key="1">
    <source>
        <dbReference type="EMBL" id="MBW32322.1"/>
    </source>
</evidence>